<dbReference type="EMBL" id="BMUL01000004">
    <property type="protein sequence ID" value="GHA76027.1"/>
    <property type="molecule type" value="Genomic_DNA"/>
</dbReference>
<feature type="transmembrane region" description="Helical" evidence="7">
    <location>
        <begin position="326"/>
        <end position="346"/>
    </location>
</feature>
<evidence type="ECO:0000256" key="7">
    <source>
        <dbReference type="SAM" id="Phobius"/>
    </source>
</evidence>
<evidence type="ECO:0000256" key="2">
    <source>
        <dbReference type="ARBA" id="ARBA00022448"/>
    </source>
</evidence>
<feature type="transmembrane region" description="Helical" evidence="7">
    <location>
        <begin position="26"/>
        <end position="46"/>
    </location>
</feature>
<sequence length="421" mass="43159">MATAPLPARDAPAAGTPAAPDRTVPVLLVSLALLGIGMGVYLLALGQLLYQLTGSPRAFALALTLQGAAAVCVLPFAGPLVDALDSRHVHTACSLVRAVTVAGLAVTGATRPPGAVVLIGAGVVLLAFVDNVQRAALFKYTAWHVDPARRARLNALINVAVQVGALTGMALLGLLLLVTSLAGALLADTAVALAVALLVRSLPAVAPEPRAPAAGVLRTALPLALRDWRAMFHRHRGDLTVLGVIVLCAADFVFQSCVSTLVVPLVAEHYGGRGQYVSLLEAVFALGMIASSLFTRHTQRAALLPLWCVLQGAAAVVLGLSSAPAVHLAALFAAGFANLSALTWLLTTLQERAGDGEKAKMASLRMLSIGLATTVLMPLVGHFAALSLTAGFLSTASVMLAFTALAAVTTARRRPPAAKPA</sequence>
<evidence type="ECO:0000256" key="5">
    <source>
        <dbReference type="ARBA" id="ARBA00022989"/>
    </source>
</evidence>
<proteinExistence type="predicted"/>
<evidence type="ECO:0000256" key="4">
    <source>
        <dbReference type="ARBA" id="ARBA00022692"/>
    </source>
</evidence>
<feature type="transmembrane region" description="Helical" evidence="7">
    <location>
        <begin position="58"/>
        <end position="77"/>
    </location>
</feature>
<dbReference type="SUPFAM" id="SSF103473">
    <property type="entry name" value="MFS general substrate transporter"/>
    <property type="match status" value="1"/>
</dbReference>
<feature type="transmembrane region" description="Helical" evidence="7">
    <location>
        <begin position="239"/>
        <end position="263"/>
    </location>
</feature>
<evidence type="ECO:0000313" key="8">
    <source>
        <dbReference type="EMBL" id="GHA76027.1"/>
    </source>
</evidence>
<reference evidence="8" key="2">
    <citation type="submission" date="2020-09" db="EMBL/GenBank/DDBJ databases">
        <authorList>
            <person name="Sun Q."/>
            <person name="Ohkuma M."/>
        </authorList>
    </citation>
    <scope>NUCLEOTIDE SEQUENCE</scope>
    <source>
        <strain evidence="8">JCM 4518</strain>
    </source>
</reference>
<keyword evidence="9" id="KW-1185">Reference proteome</keyword>
<reference evidence="8" key="1">
    <citation type="journal article" date="2014" name="Int. J. Syst. Evol. Microbiol.">
        <title>Complete genome sequence of Corynebacterium casei LMG S-19264T (=DSM 44701T), isolated from a smear-ripened cheese.</title>
        <authorList>
            <consortium name="US DOE Joint Genome Institute (JGI-PGF)"/>
            <person name="Walter F."/>
            <person name="Albersmeier A."/>
            <person name="Kalinowski J."/>
            <person name="Ruckert C."/>
        </authorList>
    </citation>
    <scope>NUCLEOTIDE SEQUENCE</scope>
    <source>
        <strain evidence="8">JCM 4518</strain>
    </source>
</reference>
<comment type="subcellular location">
    <subcellularLocation>
        <location evidence="1">Cell inner membrane</location>
        <topology evidence="1">Multi-pass membrane protein</topology>
    </subcellularLocation>
</comment>
<evidence type="ECO:0000256" key="1">
    <source>
        <dbReference type="ARBA" id="ARBA00004429"/>
    </source>
</evidence>
<keyword evidence="3" id="KW-1003">Cell membrane</keyword>
<accession>A0A918W8F1</accession>
<evidence type="ECO:0000313" key="9">
    <source>
        <dbReference type="Proteomes" id="UP000644020"/>
    </source>
</evidence>
<evidence type="ECO:0008006" key="10">
    <source>
        <dbReference type="Google" id="ProtNLM"/>
    </source>
</evidence>
<feature type="transmembrane region" description="Helical" evidence="7">
    <location>
        <begin position="367"/>
        <end position="386"/>
    </location>
</feature>
<keyword evidence="5 7" id="KW-1133">Transmembrane helix</keyword>
<keyword evidence="6 7" id="KW-0472">Membrane</keyword>
<dbReference type="PANTHER" id="PTHR23513:SF9">
    <property type="entry name" value="ENTEROBACTIN EXPORTER ENTS"/>
    <property type="match status" value="1"/>
</dbReference>
<comment type="caution">
    <text evidence="8">The sequence shown here is derived from an EMBL/GenBank/DDBJ whole genome shotgun (WGS) entry which is preliminary data.</text>
</comment>
<dbReference type="Gene3D" id="1.20.1250.20">
    <property type="entry name" value="MFS general substrate transporter like domains"/>
    <property type="match status" value="1"/>
</dbReference>
<keyword evidence="2" id="KW-0813">Transport</keyword>
<organism evidence="8 9">
    <name type="scientific">Streptomyces termitum</name>
    <dbReference type="NCBI Taxonomy" id="67368"/>
    <lineage>
        <taxon>Bacteria</taxon>
        <taxon>Bacillati</taxon>
        <taxon>Actinomycetota</taxon>
        <taxon>Actinomycetes</taxon>
        <taxon>Kitasatosporales</taxon>
        <taxon>Streptomycetaceae</taxon>
        <taxon>Streptomyces</taxon>
    </lineage>
</organism>
<evidence type="ECO:0000256" key="3">
    <source>
        <dbReference type="ARBA" id="ARBA00022475"/>
    </source>
</evidence>
<dbReference type="InterPro" id="IPR011701">
    <property type="entry name" value="MFS"/>
</dbReference>
<name>A0A918W8F1_9ACTN</name>
<feature type="transmembrane region" description="Helical" evidence="7">
    <location>
        <begin position="153"/>
        <end position="175"/>
    </location>
</feature>
<keyword evidence="4 7" id="KW-0812">Transmembrane</keyword>
<feature type="transmembrane region" description="Helical" evidence="7">
    <location>
        <begin position="275"/>
        <end position="294"/>
    </location>
</feature>
<dbReference type="Pfam" id="PF07690">
    <property type="entry name" value="MFS_1"/>
    <property type="match status" value="1"/>
</dbReference>
<feature type="transmembrane region" description="Helical" evidence="7">
    <location>
        <begin position="392"/>
        <end position="411"/>
    </location>
</feature>
<feature type="transmembrane region" description="Helical" evidence="7">
    <location>
        <begin position="114"/>
        <end position="132"/>
    </location>
</feature>
<dbReference type="AlphaFoldDB" id="A0A918W8F1"/>
<protein>
    <recommendedName>
        <fullName evidence="10">MFS transporter</fullName>
    </recommendedName>
</protein>
<dbReference type="PANTHER" id="PTHR23513">
    <property type="entry name" value="INTEGRAL MEMBRANE EFFLUX PROTEIN-RELATED"/>
    <property type="match status" value="1"/>
</dbReference>
<feature type="transmembrane region" description="Helical" evidence="7">
    <location>
        <begin position="301"/>
        <end position="320"/>
    </location>
</feature>
<dbReference type="Proteomes" id="UP000644020">
    <property type="component" value="Unassembled WGS sequence"/>
</dbReference>
<dbReference type="GO" id="GO:0005886">
    <property type="term" value="C:plasma membrane"/>
    <property type="evidence" value="ECO:0007669"/>
    <property type="project" value="UniProtKB-SubCell"/>
</dbReference>
<dbReference type="RefSeq" id="WP_189976094.1">
    <property type="nucleotide sequence ID" value="NZ_BMUL01000004.1"/>
</dbReference>
<gene>
    <name evidence="8" type="ORF">GCM10010305_18470</name>
</gene>
<dbReference type="GO" id="GO:0022857">
    <property type="term" value="F:transmembrane transporter activity"/>
    <property type="evidence" value="ECO:0007669"/>
    <property type="project" value="InterPro"/>
</dbReference>
<evidence type="ECO:0000256" key="6">
    <source>
        <dbReference type="ARBA" id="ARBA00023136"/>
    </source>
</evidence>
<feature type="transmembrane region" description="Helical" evidence="7">
    <location>
        <begin position="181"/>
        <end position="199"/>
    </location>
</feature>
<dbReference type="InterPro" id="IPR036259">
    <property type="entry name" value="MFS_trans_sf"/>
</dbReference>